<feature type="compositionally biased region" description="Basic and acidic residues" evidence="7">
    <location>
        <begin position="229"/>
        <end position="240"/>
    </location>
</feature>
<dbReference type="SMART" id="SM00916">
    <property type="entry name" value="L51_S25_CI-B8"/>
    <property type="match status" value="1"/>
</dbReference>
<evidence type="ECO:0000256" key="1">
    <source>
        <dbReference type="ARBA" id="ARBA00004173"/>
    </source>
</evidence>
<dbReference type="PANTHER" id="PTHR21396">
    <property type="entry name" value="39S RIBOSOMAL PROTEIN L43"/>
    <property type="match status" value="1"/>
</dbReference>
<reference evidence="9 10" key="1">
    <citation type="submission" date="2014-11" db="EMBL/GenBank/DDBJ databases">
        <authorList>
            <person name="Zhu J."/>
            <person name="Qi W."/>
            <person name="Song R."/>
        </authorList>
    </citation>
    <scope>NUCLEOTIDE SEQUENCE [LARGE SCALE GENOMIC DNA]</scope>
</reference>
<feature type="region of interest" description="Disordered" evidence="7">
    <location>
        <begin position="183"/>
        <end position="240"/>
    </location>
</feature>
<gene>
    <name evidence="9" type="ORF">Vbra_5958</name>
</gene>
<dbReference type="InterPro" id="IPR039927">
    <property type="entry name" value="Ribosomal_mL43"/>
</dbReference>
<dbReference type="Proteomes" id="UP000041254">
    <property type="component" value="Unassembled WGS sequence"/>
</dbReference>
<organism evidence="9 10">
    <name type="scientific">Vitrella brassicaformis (strain CCMP3155)</name>
    <dbReference type="NCBI Taxonomy" id="1169540"/>
    <lineage>
        <taxon>Eukaryota</taxon>
        <taxon>Sar</taxon>
        <taxon>Alveolata</taxon>
        <taxon>Colpodellida</taxon>
        <taxon>Vitrellaceae</taxon>
        <taxon>Vitrella</taxon>
    </lineage>
</organism>
<dbReference type="SUPFAM" id="SSF52833">
    <property type="entry name" value="Thioredoxin-like"/>
    <property type="match status" value="1"/>
</dbReference>
<dbReference type="STRING" id="1169540.A0A0G4FUX2"/>
<dbReference type="InterPro" id="IPR007741">
    <property type="entry name" value="Ribosomal_mL43/mS25/NADH_DH"/>
</dbReference>
<keyword evidence="10" id="KW-1185">Reference proteome</keyword>
<dbReference type="OrthoDB" id="88at2759"/>
<evidence type="ECO:0000256" key="3">
    <source>
        <dbReference type="ARBA" id="ARBA00022980"/>
    </source>
</evidence>
<name>A0A0G4FUX2_VITBC</name>
<dbReference type="PANTHER" id="PTHR21396:SF2">
    <property type="entry name" value="LARGE RIBOSOMAL SUBUNIT PROTEIN ML43"/>
    <property type="match status" value="1"/>
</dbReference>
<comment type="similarity">
    <text evidence="2">Belongs to the mitochondrion-specific ribosomal protein mL43 family.</text>
</comment>
<proteinExistence type="inferred from homology"/>
<dbReference type="GO" id="GO:0032543">
    <property type="term" value="P:mitochondrial translation"/>
    <property type="evidence" value="ECO:0007669"/>
    <property type="project" value="InterPro"/>
</dbReference>
<dbReference type="GO" id="GO:0005762">
    <property type="term" value="C:mitochondrial large ribosomal subunit"/>
    <property type="evidence" value="ECO:0007669"/>
    <property type="project" value="TreeGrafter"/>
</dbReference>
<evidence type="ECO:0000313" key="9">
    <source>
        <dbReference type="EMBL" id="CEM18522.1"/>
    </source>
</evidence>
<dbReference type="GO" id="GO:0003735">
    <property type="term" value="F:structural constituent of ribosome"/>
    <property type="evidence" value="ECO:0007669"/>
    <property type="project" value="InterPro"/>
</dbReference>
<evidence type="ECO:0000256" key="4">
    <source>
        <dbReference type="ARBA" id="ARBA00023128"/>
    </source>
</evidence>
<keyword evidence="3" id="KW-0689">Ribosomal protein</keyword>
<dbReference type="EMBL" id="CDMY01000502">
    <property type="protein sequence ID" value="CEM18522.1"/>
    <property type="molecule type" value="Genomic_DNA"/>
</dbReference>
<dbReference type="OMA" id="AHMNSFY"/>
<evidence type="ECO:0000256" key="7">
    <source>
        <dbReference type="SAM" id="MobiDB-lite"/>
    </source>
</evidence>
<keyword evidence="4" id="KW-0496">Mitochondrion</keyword>
<dbReference type="PhylomeDB" id="A0A0G4FUX2"/>
<dbReference type="InterPro" id="IPR036249">
    <property type="entry name" value="Thioredoxin-like_sf"/>
</dbReference>
<dbReference type="VEuPathDB" id="CryptoDB:Vbra_5958"/>
<dbReference type="FunCoup" id="A0A0G4FUX2">
    <property type="interactions" value="22"/>
</dbReference>
<protein>
    <recommendedName>
        <fullName evidence="6">Large ribosomal subunit protein mL43</fullName>
    </recommendedName>
</protein>
<dbReference type="InParanoid" id="A0A0G4FUX2"/>
<evidence type="ECO:0000313" key="10">
    <source>
        <dbReference type="Proteomes" id="UP000041254"/>
    </source>
</evidence>
<sequence>MCSRGVWQLKTVNIRYSETGHSSRGVRFYFRHLLYKWREKNPQVTVTTEHSQYEEPEVTAGFASNTTTRINLKNLKPRHIDDILNFLRNSHSGNEHMRHGGPRVWTEKRSVQGLWQPSLEGQMNALRWFHRRKPPLRMPRYTNTSLKLSIQAIRGEGRWGNEREVSKGWNQLDLKHVFMNPFVPRPLPDGQAETGAPDEPQGAELEAGTADAGGEMGADVAAQGSTSHAHSESERAAPAI</sequence>
<accession>A0A0G4FUX2</accession>
<evidence type="ECO:0000259" key="8">
    <source>
        <dbReference type="SMART" id="SM00916"/>
    </source>
</evidence>
<dbReference type="AlphaFoldDB" id="A0A0G4FUX2"/>
<keyword evidence="5" id="KW-0687">Ribonucleoprotein</keyword>
<evidence type="ECO:0000256" key="2">
    <source>
        <dbReference type="ARBA" id="ARBA00006073"/>
    </source>
</evidence>
<feature type="domain" description="Ribosomal protein/NADH dehydrogenase" evidence="8">
    <location>
        <begin position="18"/>
        <end position="91"/>
    </location>
</feature>
<evidence type="ECO:0000256" key="5">
    <source>
        <dbReference type="ARBA" id="ARBA00023274"/>
    </source>
</evidence>
<evidence type="ECO:0000256" key="6">
    <source>
        <dbReference type="ARBA" id="ARBA00035188"/>
    </source>
</evidence>
<comment type="subcellular location">
    <subcellularLocation>
        <location evidence="1">Mitochondrion</location>
    </subcellularLocation>
</comment>
<dbReference type="Gene3D" id="3.40.30.10">
    <property type="entry name" value="Glutaredoxin"/>
    <property type="match status" value="1"/>
</dbReference>